<proteinExistence type="predicted"/>
<dbReference type="Pfam" id="PF02786">
    <property type="entry name" value="CPSase_L_D2"/>
    <property type="match status" value="1"/>
</dbReference>
<evidence type="ECO:0000256" key="1">
    <source>
        <dbReference type="PROSITE-ProRule" id="PRU00409"/>
    </source>
</evidence>
<protein>
    <submittedName>
        <fullName evidence="3">Cyanophycin synthetase</fullName>
    </submittedName>
</protein>
<dbReference type="EMBL" id="FNAQ01000024">
    <property type="protein sequence ID" value="SDE68291.1"/>
    <property type="molecule type" value="Genomic_DNA"/>
</dbReference>
<reference evidence="4" key="1">
    <citation type="submission" date="2016-10" db="EMBL/GenBank/DDBJ databases">
        <authorList>
            <person name="Varghese N."/>
            <person name="Submissions S."/>
        </authorList>
    </citation>
    <scope>NUCLEOTIDE SEQUENCE [LARGE SCALE GENOMIC DNA]</scope>
    <source>
        <strain evidence="4">DSM 8987</strain>
    </source>
</reference>
<dbReference type="GO" id="GO:0005737">
    <property type="term" value="C:cytoplasm"/>
    <property type="evidence" value="ECO:0007669"/>
    <property type="project" value="TreeGrafter"/>
</dbReference>
<keyword evidence="1" id="KW-0067">ATP-binding</keyword>
<dbReference type="SUPFAM" id="SSF53623">
    <property type="entry name" value="MurD-like peptide ligases, catalytic domain"/>
    <property type="match status" value="1"/>
</dbReference>
<dbReference type="PANTHER" id="PTHR21621">
    <property type="entry name" value="RIBOSOMAL PROTEIN S6 MODIFICATION PROTEIN"/>
    <property type="match status" value="1"/>
</dbReference>
<dbReference type="GO" id="GO:0018169">
    <property type="term" value="F:ribosomal S6-glutamic acid ligase activity"/>
    <property type="evidence" value="ECO:0007669"/>
    <property type="project" value="TreeGrafter"/>
</dbReference>
<evidence type="ECO:0000313" key="3">
    <source>
        <dbReference type="EMBL" id="SDE68291.1"/>
    </source>
</evidence>
<dbReference type="Gene3D" id="3.30.470.20">
    <property type="entry name" value="ATP-grasp fold, B domain"/>
    <property type="match status" value="2"/>
</dbReference>
<dbReference type="GO" id="GO:0009432">
    <property type="term" value="P:SOS response"/>
    <property type="evidence" value="ECO:0007669"/>
    <property type="project" value="TreeGrafter"/>
</dbReference>
<dbReference type="STRING" id="57664.SAMN05661003_12420"/>
<dbReference type="AlphaFoldDB" id="A0A1G7EXC4"/>
<feature type="domain" description="ATP-grasp" evidence="2">
    <location>
        <begin position="229"/>
        <end position="481"/>
    </location>
</feature>
<keyword evidence="1" id="KW-0547">Nucleotide-binding</keyword>
<dbReference type="SUPFAM" id="SSF56059">
    <property type="entry name" value="Glutathione synthetase ATP-binding domain-like"/>
    <property type="match status" value="1"/>
</dbReference>
<dbReference type="RefSeq" id="WP_092080652.1">
    <property type="nucleotide sequence ID" value="NZ_FNAQ01000024.1"/>
</dbReference>
<dbReference type="Proteomes" id="UP000243205">
    <property type="component" value="Unassembled WGS sequence"/>
</dbReference>
<dbReference type="InterPro" id="IPR005479">
    <property type="entry name" value="CPAse_ATP-bd"/>
</dbReference>
<name>A0A1G7EXC4_9BACT</name>
<dbReference type="PROSITE" id="PS50975">
    <property type="entry name" value="ATP_GRASP"/>
    <property type="match status" value="1"/>
</dbReference>
<dbReference type="GO" id="GO:0005524">
    <property type="term" value="F:ATP binding"/>
    <property type="evidence" value="ECO:0007669"/>
    <property type="project" value="UniProtKB-UniRule"/>
</dbReference>
<dbReference type="InterPro" id="IPR036565">
    <property type="entry name" value="Mur-like_cat_sf"/>
</dbReference>
<dbReference type="InterPro" id="IPR013651">
    <property type="entry name" value="ATP-grasp_RimK-type"/>
</dbReference>
<gene>
    <name evidence="3" type="ORF">SAMN05661003_12420</name>
</gene>
<dbReference type="Gene3D" id="3.40.1190.10">
    <property type="entry name" value="Mur-like, catalytic domain"/>
    <property type="match status" value="1"/>
</dbReference>
<dbReference type="Pfam" id="PF08443">
    <property type="entry name" value="RimK"/>
    <property type="match status" value="1"/>
</dbReference>
<dbReference type="InterPro" id="IPR011761">
    <property type="entry name" value="ATP-grasp"/>
</dbReference>
<keyword evidence="4" id="KW-1185">Reference proteome</keyword>
<dbReference type="GO" id="GO:0046872">
    <property type="term" value="F:metal ion binding"/>
    <property type="evidence" value="ECO:0007669"/>
    <property type="project" value="InterPro"/>
</dbReference>
<evidence type="ECO:0000259" key="2">
    <source>
        <dbReference type="PROSITE" id="PS50975"/>
    </source>
</evidence>
<accession>A0A1G7EXC4</accession>
<dbReference type="OrthoDB" id="9803907at2"/>
<sequence length="738" mass="79730">MSTIRVEQCRFYPGSLYALEDSTLVVQLRWPALLQPALQPAVRQRLQACVAQAFAAVAGVSLENFPAALLCEAPPAAMETPAHWLAALCVAWQRQARDAVGPAQLVTQSTEAVVLALPCWRPQLLRQLLPLAVRQLLAFLAPIGQRSSAGQELNRQLATLLEAAQREGLSPNSLCFALAARRRGIPLALLPGNLLLLGQGEAQQRLNSSFTGATSVLATRLAKEKLSTNHLLAAAGLPVPRSLRVTTPQQALQAAETLGWPVVVKPARLDQGRAVVPDIRDWKPLLAAFEQAQALDPGQVLVEQHIKGEDHRLLVVQGVLLMATRRAPGGVLGDGQRSVMQLLDALNADPRRGSGKRSLLMRLELDAQAADCLQEQGLAADAVPAAGRFVVLRRTANISTGGTAEDVTCQIHPDNRLLAERAARLIGLDIAGIDFISPDIRCSWRENGAAICEVNAQPGFRPHWLGDPARDINGEIIERLFAGRSGRIPTTAIAGSRARTGVAHLLHHLWRTAGCCAGLHSAHGLWLGNQLLTRTTSTANQSCRMLLPDPGLQALVLEICHDELLEHGHPLDGYAVAALLGGQSNQPEEDDRDCLDGLREQVVARTVEAVVVNAADARSLALIGNCRARRRILVAPQGRESVWPQLQADGEAVYWREERGLKWLILAQGERETRLLPSFAIPLTGRNQPQCHQVEVLFAVALGWAHGLTPETLKLGLTGFDATVVRPLVDVVLHEPAV</sequence>
<evidence type="ECO:0000313" key="4">
    <source>
        <dbReference type="Proteomes" id="UP000243205"/>
    </source>
</evidence>
<dbReference type="PANTHER" id="PTHR21621:SF0">
    <property type="entry name" value="BETA-CITRYLGLUTAMATE SYNTHASE B-RELATED"/>
    <property type="match status" value="1"/>
</dbReference>
<organism evidence="3 4">
    <name type="scientific">Desulfuromonas thiophila</name>
    <dbReference type="NCBI Taxonomy" id="57664"/>
    <lineage>
        <taxon>Bacteria</taxon>
        <taxon>Pseudomonadati</taxon>
        <taxon>Thermodesulfobacteriota</taxon>
        <taxon>Desulfuromonadia</taxon>
        <taxon>Desulfuromonadales</taxon>
        <taxon>Desulfuromonadaceae</taxon>
        <taxon>Desulfuromonas</taxon>
    </lineage>
</organism>